<proteinExistence type="predicted"/>
<name>A0A1Y3G6D8_9PROT</name>
<dbReference type="InterPro" id="IPR028992">
    <property type="entry name" value="Hedgehog/Intein_dom"/>
</dbReference>
<dbReference type="Pfam" id="PF13403">
    <property type="entry name" value="Hint_2"/>
    <property type="match status" value="1"/>
</dbReference>
<dbReference type="SUPFAM" id="SSF51294">
    <property type="entry name" value="Hedgehog/intein (Hint) domain"/>
    <property type="match status" value="1"/>
</dbReference>
<dbReference type="InterPro" id="IPR012332">
    <property type="entry name" value="Autotransporter_pectin_lyase_C"/>
</dbReference>
<gene>
    <name evidence="2" type="ORF">HK23_02775</name>
</gene>
<dbReference type="Proteomes" id="UP000242683">
    <property type="component" value="Unassembled WGS sequence"/>
</dbReference>
<dbReference type="AlphaFoldDB" id="A0A1Y3G6D8"/>
<evidence type="ECO:0000313" key="3">
    <source>
        <dbReference type="Proteomes" id="UP000242683"/>
    </source>
</evidence>
<accession>A0A1Y3G6D8</accession>
<sequence>MKSGGSATIDVFGSLNDGTISSGASVTVGSSGTFNGTTVNGTVTVMSDGISTNNFYVSGGTLTVSGDGVSFNDSFGSNAVGNIVSGSAVNASIGSDGLVNVSQSGLLNASTIVAGGSAVITSRGTIENSTISGGTVILSGDNGLAKSTNNDYLSGAVVSVNGANILTGDTIENGATATLQNNAYATDVTINGHMTLDDSYGADTVVGNGGQLDAQNQSTIVSLSVPGGTANLASGTTVSGMAVWDNGIVNVASGATLISDPDAPTPYVTVSSGGTAILQNGAIISGTVNVEDGGHITIPTNAGGTIDLQGNTNVGLTISGTGSVNTVISGFNGTAAGNSDGITLTNVKAADIATVTYPDADHVLLTMKDNSSVELNIIGAEKAGYTLVPASDGTLIYEVCFLDGSMISTPDGDVAVETLRAGDAVVAYVNGQPATRRVVWAGKAHGTVRPELADDEAGYPVRILKNAIADGVPYKDMLITAEHCLFLNGKFVPARMLVNGGSIFYDTSITSYDYYHIETEEHSVIMADGMLTESYLDTGNRSAFRQEGDVAVLRRAAVRSWSEDAAAPLCVERAFVEPLFHAIAERQTGTSQTASATTHDADLHLVTKSGAVIRPMRHTGQQFSFMLPPGTESVRIVSRASRMTDTVGPFVDDRRMLGVAVADVMFVTANQNVDIIAHLQAEKPAGWHAAEAADYAWTNGDAVLPLGNLLQGGNMGILTLTIQAAGPYLLRDERSAHTIAQSA</sequence>
<dbReference type="EMBL" id="JOPG01000013">
    <property type="protein sequence ID" value="OUJ06056.1"/>
    <property type="molecule type" value="Genomic_DNA"/>
</dbReference>
<protein>
    <recommendedName>
        <fullName evidence="1">Hedgehog/Intein (Hint) domain-containing protein</fullName>
    </recommendedName>
</protein>
<evidence type="ECO:0000313" key="2">
    <source>
        <dbReference type="EMBL" id="OUJ06056.1"/>
    </source>
</evidence>
<reference evidence="3" key="1">
    <citation type="submission" date="2014-06" db="EMBL/GenBank/DDBJ databases">
        <authorList>
            <person name="Winans N.J."/>
            <person name="Newell P.D."/>
            <person name="Douglas A.E."/>
        </authorList>
    </citation>
    <scope>NUCLEOTIDE SEQUENCE [LARGE SCALE GENOMIC DNA]</scope>
    <source>
        <strain evidence="3">DsW_057</strain>
    </source>
</reference>
<evidence type="ECO:0000259" key="1">
    <source>
        <dbReference type="Pfam" id="PF13403"/>
    </source>
</evidence>
<comment type="caution">
    <text evidence="2">The sequence shown here is derived from an EMBL/GenBank/DDBJ whole genome shotgun (WGS) entry which is preliminary data.</text>
</comment>
<dbReference type="Gene3D" id="2.160.20.20">
    <property type="match status" value="1"/>
</dbReference>
<dbReference type="InterPro" id="IPR036844">
    <property type="entry name" value="Hint_dom_sf"/>
</dbReference>
<feature type="domain" description="Hedgehog/Intein (Hint)" evidence="1">
    <location>
        <begin position="399"/>
        <end position="538"/>
    </location>
</feature>
<organism evidence="2 3">
    <name type="scientific">Acetobacter malorum</name>
    <dbReference type="NCBI Taxonomy" id="178901"/>
    <lineage>
        <taxon>Bacteria</taxon>
        <taxon>Pseudomonadati</taxon>
        <taxon>Pseudomonadota</taxon>
        <taxon>Alphaproteobacteria</taxon>
        <taxon>Acetobacterales</taxon>
        <taxon>Acetobacteraceae</taxon>
        <taxon>Acetobacter</taxon>
    </lineage>
</organism>